<protein>
    <submittedName>
        <fullName evidence="1">Uncharacterized protein</fullName>
    </submittedName>
</protein>
<proteinExistence type="predicted"/>
<keyword evidence="2" id="KW-1185">Reference proteome</keyword>
<dbReference type="EMBL" id="JAPDGR010001189">
    <property type="protein sequence ID" value="KAJ2984970.1"/>
    <property type="molecule type" value="Genomic_DNA"/>
</dbReference>
<sequence length="1347" mass="151733">MPMLTAVSLPIARTAIVEGNDHRLRIEHNVSLPTLRADEMLVRVKAVAINPCDYKMHERFPCPGAVDGCDFSGVIVALGSDVENFSIGDRVCGAVHGSNPVRPESGAFADYIVSESEFTLKVPADMSFEEAAGLGATGLATLGMALFKALALPGTPEEPVAKPRTVLVHGGSSSVGTMAMQLNRGGSTGHIPIATCSPKNFALARSFGAEEVFDYNSPDCAKDIKTYTKNTLSYVLDPFTDAKSIALCYGAMGRAGGRYSCLEMHPDYILERKSIKVGFVMGPALLGHRLALSDGYERDEDPEMRAWGVQWYQSLQKVLDQGKLRPHPLRVLGKSFEAVLEGVEMLKRKAVSGEKLVVILDIPPRGQATIVVQQGHVTMLSSATIFLAIAAVLCPVFYSLVYTNGLAAKKRALAHIPELRFEKDDTPDRYRTETRHLLRIGYKKYLQYGVPFQMHNPVGELGNQVILPIKYLDEVKRAPKSLYSFEAFSEKLFLLNYFNSPRQTDAITHTIRLDINRNLDNVINGLWGEAGQLLKETVPATGWKTIPGSELATNIVSRTVSFILVGPTLCRNREWQQIAIEATFAIVEASLGLRAKYTPNWRWLARWQDGTGQRLGEIRKRAMELVKPLYDERRQALNQKDGQSFYDTIYWLLSKREADKSLKGVVDQQLFMTLASIHTTGGTLQSILFDWLDHPEYHAEITAEINEALAEVQSSGGKWTLQRVAAMKKLDSFMKESTRINPVGFLTGQRYALKSHTFKDGFVLPAGTIFHFPMDAVHHDPNIYPDPDKFDAYRFLRLREKIDPNQFHYAFVSDMTLNWGAGTHACPGRFLAALIVKFALILLITRYEIKFSDGRPQEPAKAIRNMETSMPSIGVELEFLLCVADHDQRISVPAIFENSKGAPVFAEPNQPRSSAFARELAYVRIRATIANAVAQHRGTRVVQAGEAISSDPDGIHLQNHQEWNVGRDGSLFFNRREWPGRNLNDYSWVGIEICSPALWATKESFDEIRAVVEALKNEFWILTPESAGMHWHYGNGKEYIPFHKLRRIAALLLAVDPLIAQLHPEHRRNNTYCLSNRLYSLVAHGRPAAAIAREIGAEYVEAAPEFPDVRDRPNPVPRRSRRRTNDLIVPFKRGELTGYEFDLDTFVTSDLLHGESNIRQDNDRRPLEIPFAVREILRSTNAPTVAHLMRYGPDFDDRPAYSFLSYTAPNYKRMITRNDGSNQQYQRKRTIEFRQMASTMEPDEVVAHGRVIVRLCEFAAQIGIEELWEVVMDCAIAEVHRDWFDVFDLLAELRLVAEAKVLQYPVARFRGERVSDRIPDDDDVEIEPPEEQVSLWRRWIGAVRFIY</sequence>
<name>A0ACC1P143_9PEZI</name>
<comment type="caution">
    <text evidence="1">The sequence shown here is derived from an EMBL/GenBank/DDBJ whole genome shotgun (WGS) entry which is preliminary data.</text>
</comment>
<evidence type="ECO:0000313" key="2">
    <source>
        <dbReference type="Proteomes" id="UP001143856"/>
    </source>
</evidence>
<gene>
    <name evidence="1" type="ORF">NUW58_g5785</name>
</gene>
<reference evidence="1" key="1">
    <citation type="submission" date="2022-10" db="EMBL/GenBank/DDBJ databases">
        <title>Genome Sequence of Xylaria curta.</title>
        <authorList>
            <person name="Buettner E."/>
        </authorList>
    </citation>
    <scope>NUCLEOTIDE SEQUENCE</scope>
    <source>
        <strain evidence="1">Babe10</strain>
    </source>
</reference>
<accession>A0ACC1P143</accession>
<organism evidence="1 2">
    <name type="scientific">Xylaria curta</name>
    <dbReference type="NCBI Taxonomy" id="42375"/>
    <lineage>
        <taxon>Eukaryota</taxon>
        <taxon>Fungi</taxon>
        <taxon>Dikarya</taxon>
        <taxon>Ascomycota</taxon>
        <taxon>Pezizomycotina</taxon>
        <taxon>Sordariomycetes</taxon>
        <taxon>Xylariomycetidae</taxon>
        <taxon>Xylariales</taxon>
        <taxon>Xylariaceae</taxon>
        <taxon>Xylaria</taxon>
    </lineage>
</organism>
<evidence type="ECO:0000313" key="1">
    <source>
        <dbReference type="EMBL" id="KAJ2984970.1"/>
    </source>
</evidence>
<dbReference type="Proteomes" id="UP001143856">
    <property type="component" value="Unassembled WGS sequence"/>
</dbReference>